<evidence type="ECO:0000313" key="4">
    <source>
        <dbReference type="EMBL" id="ABB37164.1"/>
    </source>
</evidence>
<feature type="domain" description="PurM-like N-terminal" evidence="2">
    <location>
        <begin position="38"/>
        <end position="149"/>
    </location>
</feature>
<comment type="similarity">
    <text evidence="1">Belongs to the HypE family.</text>
</comment>
<keyword evidence="5" id="KW-1185">Reference proteome</keyword>
<feature type="domain" description="PurM-like C-terminal" evidence="3">
    <location>
        <begin position="161"/>
        <end position="307"/>
    </location>
</feature>
<evidence type="ECO:0000259" key="3">
    <source>
        <dbReference type="Pfam" id="PF02769"/>
    </source>
</evidence>
<dbReference type="NCBIfam" id="TIGR02124">
    <property type="entry name" value="hypE"/>
    <property type="match status" value="1"/>
</dbReference>
<dbReference type="SUPFAM" id="SSF56042">
    <property type="entry name" value="PurM C-terminal domain-like"/>
    <property type="match status" value="1"/>
</dbReference>
<dbReference type="InterPro" id="IPR016188">
    <property type="entry name" value="PurM-like_N"/>
</dbReference>
<dbReference type="InterPro" id="IPR036676">
    <property type="entry name" value="PurM-like_C_sf"/>
</dbReference>
<dbReference type="PANTHER" id="PTHR30303:SF0">
    <property type="entry name" value="CARBAMOYL DEHYDRATASE HYPE"/>
    <property type="match status" value="1"/>
</dbReference>
<dbReference type="EMBL" id="CP000112">
    <property type="protein sequence ID" value="ABB37164.1"/>
    <property type="molecule type" value="Genomic_DNA"/>
</dbReference>
<dbReference type="PANTHER" id="PTHR30303">
    <property type="entry name" value="HYDROGENASE ISOENZYMES FORMATION PROTEIN HYPE"/>
    <property type="match status" value="1"/>
</dbReference>
<dbReference type="KEGG" id="dde:Dde_0363"/>
<evidence type="ECO:0000256" key="1">
    <source>
        <dbReference type="ARBA" id="ARBA00006243"/>
    </source>
</evidence>
<accession>Q316I2</accession>
<evidence type="ECO:0000313" key="5">
    <source>
        <dbReference type="Proteomes" id="UP000002710"/>
    </source>
</evidence>
<gene>
    <name evidence="4" type="ordered locus">Dde_0363</name>
</gene>
<dbReference type="STRING" id="207559.Dde_0363"/>
<dbReference type="InterPro" id="IPR010918">
    <property type="entry name" value="PurM-like_C_dom"/>
</dbReference>
<dbReference type="HOGENOM" id="CLU_049733_0_0_7"/>
<dbReference type="CDD" id="cd02197">
    <property type="entry name" value="HypE"/>
    <property type="match status" value="1"/>
</dbReference>
<dbReference type="Proteomes" id="UP000002710">
    <property type="component" value="Chromosome"/>
</dbReference>
<sequence>MTAETLLLDYGSGGRASQRLIAELFFKHFDNPYLTAMNDGAVLDIRGPVAMSTDSYTVDPLFFPGGDIGTLAVHGTVNDVAMMGARPAYLSCGFILEEGLPMETLERIVTSMGLAARESGVLIVTGDTKVVPRGCVDKIFINTTGVGEIIADPAPAGDKARPGDVILVSGTMGDHGLTILSHREGLSFATDVASDSAPLARMVERLTYETGSIHVLRDPTRGGLATTLNEIAAQSGMVFTIREEDIPVRESVRSGCSFLGLDPLYLANEGKLICILPADKAQQALEIMRQTQFGGDAAVIGQVLAPGDGPGKAGQVVMQTPLGGHRLLNMLEGEQLPRIC</sequence>
<dbReference type="Pfam" id="PF00586">
    <property type="entry name" value="AIRS"/>
    <property type="match status" value="1"/>
</dbReference>
<protein>
    <submittedName>
        <fullName evidence="4">Hydrogenase expression/formation protein HypE</fullName>
    </submittedName>
</protein>
<dbReference type="SUPFAM" id="SSF55326">
    <property type="entry name" value="PurM N-terminal domain-like"/>
    <property type="match status" value="1"/>
</dbReference>
<name>Q316I2_OLEA2</name>
<evidence type="ECO:0000259" key="2">
    <source>
        <dbReference type="Pfam" id="PF00586"/>
    </source>
</evidence>
<dbReference type="InterPro" id="IPR011854">
    <property type="entry name" value="HypE"/>
</dbReference>
<reference evidence="4 5" key="1">
    <citation type="journal article" date="2011" name="J. Bacteriol.">
        <title>Complete genome sequence and updated annotation of Desulfovibrio alaskensis G20.</title>
        <authorList>
            <person name="Hauser L.J."/>
            <person name="Land M.L."/>
            <person name="Brown S.D."/>
            <person name="Larimer F."/>
            <person name="Keller K.L."/>
            <person name="Rapp-Giles B.J."/>
            <person name="Price M.N."/>
            <person name="Lin M."/>
            <person name="Bruce D.C."/>
            <person name="Detter J.C."/>
            <person name="Tapia R."/>
            <person name="Han C.S."/>
            <person name="Goodwin L.A."/>
            <person name="Cheng J.F."/>
            <person name="Pitluck S."/>
            <person name="Copeland A."/>
            <person name="Lucas S."/>
            <person name="Nolan M."/>
            <person name="Lapidus A.L."/>
            <person name="Palumbo A.V."/>
            <person name="Wall J.D."/>
        </authorList>
    </citation>
    <scope>NUCLEOTIDE SEQUENCE [LARGE SCALE GENOMIC DNA]</scope>
    <source>
        <strain evidence="5">ATCC BAA 1058 / DSM 17464 / G20</strain>
    </source>
</reference>
<dbReference type="PIRSF" id="PIRSF005644">
    <property type="entry name" value="Hdrgns_mtr_HypE"/>
    <property type="match status" value="1"/>
</dbReference>
<dbReference type="Gene3D" id="3.30.1330.10">
    <property type="entry name" value="PurM-like, N-terminal domain"/>
    <property type="match status" value="1"/>
</dbReference>
<dbReference type="RefSeq" id="WP_011366502.1">
    <property type="nucleotide sequence ID" value="NC_007519.1"/>
</dbReference>
<organism evidence="4 5">
    <name type="scientific">Oleidesulfovibrio alaskensis (strain ATCC BAA-1058 / DSM 17464 / G20)</name>
    <name type="common">Desulfovibrio alaskensis</name>
    <dbReference type="NCBI Taxonomy" id="207559"/>
    <lineage>
        <taxon>Bacteria</taxon>
        <taxon>Pseudomonadati</taxon>
        <taxon>Thermodesulfobacteriota</taxon>
        <taxon>Desulfovibrionia</taxon>
        <taxon>Desulfovibrionales</taxon>
        <taxon>Desulfovibrionaceae</taxon>
        <taxon>Oleidesulfovibrio</taxon>
    </lineage>
</organism>
<dbReference type="InterPro" id="IPR036921">
    <property type="entry name" value="PurM-like_N_sf"/>
</dbReference>
<dbReference type="Pfam" id="PF02769">
    <property type="entry name" value="AIRS_C"/>
    <property type="match status" value="1"/>
</dbReference>
<dbReference type="Gene3D" id="3.90.650.10">
    <property type="entry name" value="PurM-like C-terminal domain"/>
    <property type="match status" value="1"/>
</dbReference>
<proteinExistence type="inferred from homology"/>
<dbReference type="eggNOG" id="COG0309">
    <property type="taxonomic scope" value="Bacteria"/>
</dbReference>
<dbReference type="AlphaFoldDB" id="Q316I2"/>
<dbReference type="GO" id="GO:0051604">
    <property type="term" value="P:protein maturation"/>
    <property type="evidence" value="ECO:0007669"/>
    <property type="project" value="TreeGrafter"/>
</dbReference>